<organism evidence="3 4">
    <name type="scientific">Actinia tenebrosa</name>
    <name type="common">Australian red waratah sea anemone</name>
    <dbReference type="NCBI Taxonomy" id="6105"/>
    <lineage>
        <taxon>Eukaryota</taxon>
        <taxon>Metazoa</taxon>
        <taxon>Cnidaria</taxon>
        <taxon>Anthozoa</taxon>
        <taxon>Hexacorallia</taxon>
        <taxon>Actiniaria</taxon>
        <taxon>Actiniidae</taxon>
        <taxon>Actinia</taxon>
    </lineage>
</organism>
<dbReference type="GeneID" id="116288784"/>
<dbReference type="Gene3D" id="1.20.5.170">
    <property type="match status" value="1"/>
</dbReference>
<name>A0A6P8HFW5_ACTTE</name>
<gene>
    <name evidence="4" type="primary">LOC116288784</name>
</gene>
<dbReference type="RefSeq" id="XP_031551480.1">
    <property type="nucleotide sequence ID" value="XM_031695620.1"/>
</dbReference>
<evidence type="ECO:0000256" key="1">
    <source>
        <dbReference type="SAM" id="Coils"/>
    </source>
</evidence>
<protein>
    <submittedName>
        <fullName evidence="4">Golgin subfamily A member 6-like protein 3 isoform X1</fullName>
    </submittedName>
</protein>
<feature type="compositionally biased region" description="Polar residues" evidence="2">
    <location>
        <begin position="297"/>
        <end position="306"/>
    </location>
</feature>
<evidence type="ECO:0000313" key="3">
    <source>
        <dbReference type="Proteomes" id="UP000515163"/>
    </source>
</evidence>
<dbReference type="KEGG" id="aten:116288784"/>
<feature type="region of interest" description="Disordered" evidence="2">
    <location>
        <begin position="283"/>
        <end position="326"/>
    </location>
</feature>
<dbReference type="InParanoid" id="A0A6P8HFW5"/>
<evidence type="ECO:0000313" key="4">
    <source>
        <dbReference type="RefSeq" id="XP_031551480.1"/>
    </source>
</evidence>
<proteinExistence type="predicted"/>
<evidence type="ECO:0000256" key="2">
    <source>
        <dbReference type="SAM" id="MobiDB-lite"/>
    </source>
</evidence>
<sequence>MFQFKKRCPRPTTYVKPTRLDRKEYGAASVMAEKGKTGYVGRLKDDVKKLERIKTELEEKVRKLEEKLKDHDENCQTKIHDLEEEIRRLKEEIKRLVEEIEKMEMKMKMRDLEESNTFLEEEVNEAKTEIGELKTKFGDLHEKIKKFELSEDELVIRQLCSSVQENLSRIVLRENFNEIQNKRTRYMEEYISSQIEGKKEQNEARSRWKKLKKEIKWDEYLLIQLKSVKKRGNDTSHPSLTEKNIDDAKMNLEEKGKLGKHNVKAVDQLKVIWTQTNGKLLQGTSSVGQEQGGPRTVSATTRQNCQDIRPPNGTYASKAAGGPGDCFGPKQVMQSFSRPAFQKRHYSGAS</sequence>
<reference evidence="4" key="1">
    <citation type="submission" date="2025-08" db="UniProtKB">
        <authorList>
            <consortium name="RefSeq"/>
        </authorList>
    </citation>
    <scope>IDENTIFICATION</scope>
    <source>
        <tissue evidence="4">Tentacle</tissue>
    </source>
</reference>
<dbReference type="Proteomes" id="UP000515163">
    <property type="component" value="Unplaced"/>
</dbReference>
<feature type="coiled-coil region" evidence="1">
    <location>
        <begin position="40"/>
        <end position="136"/>
    </location>
</feature>
<dbReference type="AlphaFoldDB" id="A0A6P8HFW5"/>
<keyword evidence="3" id="KW-1185">Reference proteome</keyword>
<accession>A0A6P8HFW5</accession>
<keyword evidence="1" id="KW-0175">Coiled coil</keyword>